<dbReference type="Gene3D" id="1.10.10.10">
    <property type="entry name" value="Winged helix-like DNA-binding domain superfamily/Winged helix DNA-binding domain"/>
    <property type="match status" value="1"/>
</dbReference>
<dbReference type="InterPro" id="IPR000524">
    <property type="entry name" value="Tscrpt_reg_HTH_GntR"/>
</dbReference>
<name>A0AB39HQG7_9BACI</name>
<keyword evidence="1" id="KW-0805">Transcription regulation</keyword>
<reference evidence="5" key="1">
    <citation type="submission" date="2024-07" db="EMBL/GenBank/DDBJ databases">
        <title>Halotolerant mesophilic bacterium Ornithinibacillus sp. 4-3, sp. nov., isolated from soil.</title>
        <authorList>
            <person name="Sidarenka A.V."/>
            <person name="Guliayeva D.E."/>
            <person name="Leanovich S.I."/>
            <person name="Hileuskaya K.S."/>
            <person name="Akhremchuk A.E."/>
            <person name="Sikolenko M.A."/>
            <person name="Valentovich L.N."/>
        </authorList>
    </citation>
    <scope>NUCLEOTIDE SEQUENCE</scope>
    <source>
        <strain evidence="5">4-3</strain>
    </source>
</reference>
<organism evidence="5">
    <name type="scientific">Ornithinibacillus sp. 4-3</name>
    <dbReference type="NCBI Taxonomy" id="3231488"/>
    <lineage>
        <taxon>Bacteria</taxon>
        <taxon>Bacillati</taxon>
        <taxon>Bacillota</taxon>
        <taxon>Bacilli</taxon>
        <taxon>Bacillales</taxon>
        <taxon>Bacillaceae</taxon>
        <taxon>Ornithinibacillus</taxon>
    </lineage>
</organism>
<keyword evidence="2" id="KW-0238">DNA-binding</keyword>
<dbReference type="SUPFAM" id="SSF46785">
    <property type="entry name" value="Winged helix' DNA-binding domain"/>
    <property type="match status" value="1"/>
</dbReference>
<evidence type="ECO:0000313" key="5">
    <source>
        <dbReference type="EMBL" id="XDK32740.1"/>
    </source>
</evidence>
<dbReference type="EMBL" id="CP162599">
    <property type="protein sequence ID" value="XDK32740.1"/>
    <property type="molecule type" value="Genomic_DNA"/>
</dbReference>
<evidence type="ECO:0000256" key="3">
    <source>
        <dbReference type="ARBA" id="ARBA00023163"/>
    </source>
</evidence>
<keyword evidence="3" id="KW-0804">Transcription</keyword>
<evidence type="ECO:0000256" key="1">
    <source>
        <dbReference type="ARBA" id="ARBA00023015"/>
    </source>
</evidence>
<dbReference type="Pfam" id="PF00392">
    <property type="entry name" value="GntR"/>
    <property type="match status" value="1"/>
</dbReference>
<gene>
    <name evidence="5" type="ORF">AB4Y30_17295</name>
</gene>
<feature type="domain" description="HTH gntR-type" evidence="4">
    <location>
        <begin position="13"/>
        <end position="81"/>
    </location>
</feature>
<dbReference type="RefSeq" id="WP_368653428.1">
    <property type="nucleotide sequence ID" value="NZ_CP162599.1"/>
</dbReference>
<proteinExistence type="predicted"/>
<dbReference type="AlphaFoldDB" id="A0AB39HQG7"/>
<dbReference type="GO" id="GO:0003677">
    <property type="term" value="F:DNA binding"/>
    <property type="evidence" value="ECO:0007669"/>
    <property type="project" value="UniProtKB-KW"/>
</dbReference>
<accession>A0AB39HQG7</accession>
<dbReference type="PROSITE" id="PS50949">
    <property type="entry name" value="HTH_GNTR"/>
    <property type="match status" value="1"/>
</dbReference>
<evidence type="ECO:0000259" key="4">
    <source>
        <dbReference type="PROSITE" id="PS50949"/>
    </source>
</evidence>
<dbReference type="PANTHER" id="PTHR38445">
    <property type="entry name" value="HTH-TYPE TRANSCRIPTIONAL REPRESSOR YTRA"/>
    <property type="match status" value="1"/>
</dbReference>
<dbReference type="GO" id="GO:0003700">
    <property type="term" value="F:DNA-binding transcription factor activity"/>
    <property type="evidence" value="ECO:0007669"/>
    <property type="project" value="InterPro"/>
</dbReference>
<dbReference type="PANTHER" id="PTHR38445:SF7">
    <property type="entry name" value="GNTR-FAMILY TRANSCRIPTIONAL REGULATOR"/>
    <property type="match status" value="1"/>
</dbReference>
<evidence type="ECO:0000256" key="2">
    <source>
        <dbReference type="ARBA" id="ARBA00023125"/>
    </source>
</evidence>
<dbReference type="InterPro" id="IPR036388">
    <property type="entry name" value="WH-like_DNA-bd_sf"/>
</dbReference>
<dbReference type="CDD" id="cd07377">
    <property type="entry name" value="WHTH_GntR"/>
    <property type="match status" value="1"/>
</dbReference>
<protein>
    <submittedName>
        <fullName evidence="5">GntR family transcriptional regulator</fullName>
    </submittedName>
</protein>
<dbReference type="InterPro" id="IPR036390">
    <property type="entry name" value="WH_DNA-bd_sf"/>
</dbReference>
<sequence>MKLPIHLSKSSHEPIYHQIEKQIQALIAGGTLPANTPLPSIRVLAKDLEISAITIRRAYQNLEIGGFIRTSQGKGTFVKEIDANLKSKVKTETVNRIIVEAVETAFQYDYTLEEIEDIFHKVIKAYNQKN</sequence>
<dbReference type="SMART" id="SM00345">
    <property type="entry name" value="HTH_GNTR"/>
    <property type="match status" value="1"/>
</dbReference>